<dbReference type="Proteomes" id="UP000186096">
    <property type="component" value="Unassembled WGS sequence"/>
</dbReference>
<evidence type="ECO:0000313" key="6">
    <source>
        <dbReference type="Proteomes" id="UP000186096"/>
    </source>
</evidence>
<dbReference type="SMART" id="SM00822">
    <property type="entry name" value="PKS_KR"/>
    <property type="match status" value="1"/>
</dbReference>
<dbReference type="Pfam" id="PF13561">
    <property type="entry name" value="adh_short_C2"/>
    <property type="match status" value="1"/>
</dbReference>
<dbReference type="OrthoDB" id="3571370at2"/>
<dbReference type="FunFam" id="3.40.50.720:FF:000374">
    <property type="entry name" value="3-oxoacyl-(Acyl-carrier-protein) reductase"/>
    <property type="match status" value="1"/>
</dbReference>
<dbReference type="STRING" id="58117.SAMN05421833_14219"/>
<dbReference type="InterPro" id="IPR057326">
    <property type="entry name" value="KR_dom"/>
</dbReference>
<dbReference type="EMBL" id="FTNI01000042">
    <property type="protein sequence ID" value="SIS22061.1"/>
    <property type="molecule type" value="Genomic_DNA"/>
</dbReference>
<keyword evidence="2" id="KW-0521">NADP</keyword>
<dbReference type="PANTHER" id="PTHR42760">
    <property type="entry name" value="SHORT-CHAIN DEHYDROGENASES/REDUCTASES FAMILY MEMBER"/>
    <property type="match status" value="1"/>
</dbReference>
<accession>A0A1N7HBE2</accession>
<comment type="similarity">
    <text evidence="1">Belongs to the short-chain dehydrogenases/reductases (SDR) family.</text>
</comment>
<dbReference type="PRINTS" id="PR00080">
    <property type="entry name" value="SDRFAMILY"/>
</dbReference>
<proteinExistence type="inferred from homology"/>
<dbReference type="GO" id="GO:0030497">
    <property type="term" value="P:fatty acid elongation"/>
    <property type="evidence" value="ECO:0007669"/>
    <property type="project" value="TreeGrafter"/>
</dbReference>
<dbReference type="RefSeq" id="WP_076442498.1">
    <property type="nucleotide sequence ID" value="NZ_FTNI01000042.1"/>
</dbReference>
<keyword evidence="3" id="KW-0560">Oxidoreductase</keyword>
<evidence type="ECO:0000259" key="4">
    <source>
        <dbReference type="SMART" id="SM00822"/>
    </source>
</evidence>
<evidence type="ECO:0000256" key="1">
    <source>
        <dbReference type="ARBA" id="ARBA00006484"/>
    </source>
</evidence>
<dbReference type="AlphaFoldDB" id="A0A1N7HBE2"/>
<dbReference type="SUPFAM" id="SSF51735">
    <property type="entry name" value="NAD(P)-binding Rossmann-fold domains"/>
    <property type="match status" value="1"/>
</dbReference>
<dbReference type="GO" id="GO:0016616">
    <property type="term" value="F:oxidoreductase activity, acting on the CH-OH group of donors, NAD or NADP as acceptor"/>
    <property type="evidence" value="ECO:0007669"/>
    <property type="project" value="UniProtKB-ARBA"/>
</dbReference>
<evidence type="ECO:0000313" key="5">
    <source>
        <dbReference type="EMBL" id="SIS22061.1"/>
    </source>
</evidence>
<evidence type="ECO:0000256" key="2">
    <source>
        <dbReference type="ARBA" id="ARBA00022857"/>
    </source>
</evidence>
<dbReference type="InterPro" id="IPR002347">
    <property type="entry name" value="SDR_fam"/>
</dbReference>
<dbReference type="PRINTS" id="PR00081">
    <property type="entry name" value="GDHRDH"/>
</dbReference>
<dbReference type="Gene3D" id="3.40.50.720">
    <property type="entry name" value="NAD(P)-binding Rossmann-like Domain"/>
    <property type="match status" value="1"/>
</dbReference>
<name>A0A1N7HBE2_9ACTN</name>
<dbReference type="InterPro" id="IPR036291">
    <property type="entry name" value="NAD(P)-bd_dom_sf"/>
</dbReference>
<feature type="domain" description="Ketoreductase" evidence="4">
    <location>
        <begin position="5"/>
        <end position="189"/>
    </location>
</feature>
<gene>
    <name evidence="5" type="ORF">SAMN05421833_14219</name>
</gene>
<dbReference type="PANTHER" id="PTHR42760:SF53">
    <property type="entry name" value="BLR4183 PROTEIN"/>
    <property type="match status" value="1"/>
</dbReference>
<organism evidence="5 6">
    <name type="scientific">Microbispora rosea</name>
    <dbReference type="NCBI Taxonomy" id="58117"/>
    <lineage>
        <taxon>Bacteria</taxon>
        <taxon>Bacillati</taxon>
        <taxon>Actinomycetota</taxon>
        <taxon>Actinomycetes</taxon>
        <taxon>Streptosporangiales</taxon>
        <taxon>Streptosporangiaceae</taxon>
        <taxon>Microbispora</taxon>
    </lineage>
</organism>
<keyword evidence="6" id="KW-1185">Reference proteome</keyword>
<sequence>MTSQRIALITGGNRGLGRATALALAERGVDVVVTYRAGKDQAEEVVESVTGLGRTAVALSLDTAVVAGFDDFTDELRRTLRERWHRDDFDYLVNNAGIAVTAAFADTTESEFDALIDVHLKGVFFLTQKLLPLIADGGRIVNLSTGLTRFTSVGQAAYASVKGAVEVLTRYLAKELGPRGITVNTVAPGPVATDFAGGIMRDDEGFRAMLASQTALGRVGEPTDVGGAIGALLADGSGWITGQRVEVSGGILL</sequence>
<protein>
    <submittedName>
        <fullName evidence="5">NAD(P)-dependent dehydrogenase, short-chain alcohol dehydrogenase family</fullName>
    </submittedName>
</protein>
<evidence type="ECO:0000256" key="3">
    <source>
        <dbReference type="ARBA" id="ARBA00023002"/>
    </source>
</evidence>
<reference evidence="6" key="1">
    <citation type="submission" date="2017-01" db="EMBL/GenBank/DDBJ databases">
        <authorList>
            <person name="Varghese N."/>
            <person name="Submissions S."/>
        </authorList>
    </citation>
    <scope>NUCLEOTIDE SEQUENCE [LARGE SCALE GENOMIC DNA]</scope>
    <source>
        <strain evidence="6">ATCC 12950</strain>
    </source>
</reference>